<keyword evidence="3 6" id="KW-0489">Methyltransferase</keyword>
<keyword evidence="2 6" id="KW-0698">rRNA processing</keyword>
<name>A0ABT6XY64_ALISE</name>
<dbReference type="NCBIfam" id="TIGR00006">
    <property type="entry name" value="16S rRNA (cytosine(1402)-N(4))-methyltransferase RsmH"/>
    <property type="match status" value="1"/>
</dbReference>
<feature type="binding site" evidence="6">
    <location>
        <position position="86"/>
    </location>
    <ligand>
        <name>S-adenosyl-L-methionine</name>
        <dbReference type="ChEBI" id="CHEBI:59789"/>
    </ligand>
</feature>
<keyword evidence="4 6" id="KW-0808">Transferase</keyword>
<comment type="subcellular location">
    <subcellularLocation>
        <location evidence="6">Cytoplasm</location>
    </subcellularLocation>
</comment>
<dbReference type="SUPFAM" id="SSF81799">
    <property type="entry name" value="Putative methyltransferase TM0872, insert domain"/>
    <property type="match status" value="1"/>
</dbReference>
<comment type="similarity">
    <text evidence="1 6">Belongs to the methyltransferase superfamily. RsmH family.</text>
</comment>
<dbReference type="EC" id="2.1.1.199" evidence="6"/>
<dbReference type="PANTHER" id="PTHR11265:SF0">
    <property type="entry name" value="12S RRNA N4-METHYLCYTIDINE METHYLTRANSFERASE"/>
    <property type="match status" value="1"/>
</dbReference>
<evidence type="ECO:0000256" key="1">
    <source>
        <dbReference type="ARBA" id="ARBA00010396"/>
    </source>
</evidence>
<comment type="function">
    <text evidence="6">Specifically methylates the N4 position of cytidine in position 1402 (C1402) of 16S rRNA.</text>
</comment>
<feature type="binding site" evidence="6">
    <location>
        <begin position="39"/>
        <end position="41"/>
    </location>
    <ligand>
        <name>S-adenosyl-L-methionine</name>
        <dbReference type="ChEBI" id="CHEBI:59789"/>
    </ligand>
</feature>
<comment type="caution">
    <text evidence="7">The sequence shown here is derived from an EMBL/GenBank/DDBJ whole genome shotgun (WGS) entry which is preliminary data.</text>
</comment>
<dbReference type="RefSeq" id="WP_283203531.1">
    <property type="nucleotide sequence ID" value="NZ_JASGCB010000009.1"/>
</dbReference>
<sequence length="322" mass="35784">MAGDETLAFAHETVLLEEAVNALQPRPGGVYVDATLGGGGHTTRLLERSAPDGAVIAFDQDETAIAHAELLKQRYPGRLTLVKANFAEMEERLRDLGVAAVDGVLFDLGVSSPQFDRPERGFSYWHEGPLDMRMDRDRPLDARAIVNEWDEQELARIIREYGEEKFAASIARAIVRARSKKPIETTTELAEIVKRAIPAAARRSGPHPARRTFQAIRMAVNDELGALERGLEAAFRVLNPGGRLSVITFHSLEDRAVKRLFQTWAKGCVCPPEFPVCQCGRKPLGHMVSRKPVTPSSEELERNPRARSAKLRAFEKLDDGER</sequence>
<accession>A0ABT6XY64</accession>
<dbReference type="InterPro" id="IPR002903">
    <property type="entry name" value="RsmH"/>
</dbReference>
<dbReference type="EMBL" id="JASGCB010000009">
    <property type="protein sequence ID" value="MDI9260023.1"/>
    <property type="molecule type" value="Genomic_DNA"/>
</dbReference>
<evidence type="ECO:0000256" key="2">
    <source>
        <dbReference type="ARBA" id="ARBA00022552"/>
    </source>
</evidence>
<feature type="binding site" evidence="6">
    <location>
        <position position="107"/>
    </location>
    <ligand>
        <name>S-adenosyl-L-methionine</name>
        <dbReference type="ChEBI" id="CHEBI:59789"/>
    </ligand>
</feature>
<dbReference type="Proteomes" id="UP001529245">
    <property type="component" value="Unassembled WGS sequence"/>
</dbReference>
<evidence type="ECO:0000256" key="4">
    <source>
        <dbReference type="ARBA" id="ARBA00022679"/>
    </source>
</evidence>
<reference evidence="7 8" key="1">
    <citation type="submission" date="2023-04" db="EMBL/GenBank/DDBJ databases">
        <title>A. sendaiensis sub sp. chiapanensis a novel subspecie with specific adaptation in bacterial cell wall isolated from an active volcano.</title>
        <authorList>
            <person name="Alvarez Gutierrez P.E."/>
            <person name="Ortiz Cortes L.Y."/>
        </authorList>
    </citation>
    <scope>NUCLEOTIDE SEQUENCE [LARGE SCALE GENOMIC DNA]</scope>
    <source>
        <strain evidence="7 8">PA2</strain>
    </source>
</reference>
<dbReference type="GO" id="GO:0008168">
    <property type="term" value="F:methyltransferase activity"/>
    <property type="evidence" value="ECO:0007669"/>
    <property type="project" value="UniProtKB-KW"/>
</dbReference>
<comment type="catalytic activity">
    <reaction evidence="6">
        <text>cytidine(1402) in 16S rRNA + S-adenosyl-L-methionine = N(4)-methylcytidine(1402) in 16S rRNA + S-adenosyl-L-homocysteine + H(+)</text>
        <dbReference type="Rhea" id="RHEA:42928"/>
        <dbReference type="Rhea" id="RHEA-COMP:10286"/>
        <dbReference type="Rhea" id="RHEA-COMP:10287"/>
        <dbReference type="ChEBI" id="CHEBI:15378"/>
        <dbReference type="ChEBI" id="CHEBI:57856"/>
        <dbReference type="ChEBI" id="CHEBI:59789"/>
        <dbReference type="ChEBI" id="CHEBI:74506"/>
        <dbReference type="ChEBI" id="CHEBI:82748"/>
        <dbReference type="EC" id="2.1.1.199"/>
    </reaction>
</comment>
<gene>
    <name evidence="6 7" type="primary">rsmH</name>
    <name evidence="7" type="ORF">QID03_07445</name>
</gene>
<dbReference type="PIRSF" id="PIRSF004486">
    <property type="entry name" value="MraW"/>
    <property type="match status" value="1"/>
</dbReference>
<dbReference type="SUPFAM" id="SSF53335">
    <property type="entry name" value="S-adenosyl-L-methionine-dependent methyltransferases"/>
    <property type="match status" value="1"/>
</dbReference>
<feature type="binding site" evidence="6">
    <location>
        <position position="59"/>
    </location>
    <ligand>
        <name>S-adenosyl-L-methionine</name>
        <dbReference type="ChEBI" id="CHEBI:59789"/>
    </ligand>
</feature>
<feature type="binding site" evidence="6">
    <location>
        <position position="114"/>
    </location>
    <ligand>
        <name>S-adenosyl-L-methionine</name>
        <dbReference type="ChEBI" id="CHEBI:59789"/>
    </ligand>
</feature>
<evidence type="ECO:0000256" key="3">
    <source>
        <dbReference type="ARBA" id="ARBA00022603"/>
    </source>
</evidence>
<protein>
    <recommendedName>
        <fullName evidence="6">Ribosomal RNA small subunit methyltransferase H</fullName>
        <ecNumber evidence="6">2.1.1.199</ecNumber>
    </recommendedName>
    <alternativeName>
        <fullName evidence="6">16S rRNA m(4)C1402 methyltransferase</fullName>
    </alternativeName>
    <alternativeName>
        <fullName evidence="6">rRNA (cytosine-N(4)-)-methyltransferase RsmH</fullName>
    </alternativeName>
</protein>
<keyword evidence="5 6" id="KW-0949">S-adenosyl-L-methionine</keyword>
<dbReference type="GO" id="GO:0032259">
    <property type="term" value="P:methylation"/>
    <property type="evidence" value="ECO:0007669"/>
    <property type="project" value="UniProtKB-KW"/>
</dbReference>
<dbReference type="Pfam" id="PF01795">
    <property type="entry name" value="Methyltransf_5"/>
    <property type="match status" value="1"/>
</dbReference>
<dbReference type="Gene3D" id="1.10.150.170">
    <property type="entry name" value="Putative methyltransferase TM0872, insert domain"/>
    <property type="match status" value="1"/>
</dbReference>
<dbReference type="Gene3D" id="3.40.50.150">
    <property type="entry name" value="Vaccinia Virus protein VP39"/>
    <property type="match status" value="1"/>
</dbReference>
<dbReference type="InterPro" id="IPR029063">
    <property type="entry name" value="SAM-dependent_MTases_sf"/>
</dbReference>
<evidence type="ECO:0000313" key="8">
    <source>
        <dbReference type="Proteomes" id="UP001529245"/>
    </source>
</evidence>
<evidence type="ECO:0000256" key="5">
    <source>
        <dbReference type="ARBA" id="ARBA00022691"/>
    </source>
</evidence>
<dbReference type="HAMAP" id="MF_01007">
    <property type="entry name" value="16SrRNA_methyltr_H"/>
    <property type="match status" value="1"/>
</dbReference>
<dbReference type="InterPro" id="IPR023397">
    <property type="entry name" value="SAM-dep_MeTrfase_MraW_recog"/>
</dbReference>
<keyword evidence="8" id="KW-1185">Reference proteome</keyword>
<evidence type="ECO:0000256" key="6">
    <source>
        <dbReference type="HAMAP-Rule" id="MF_01007"/>
    </source>
</evidence>
<proteinExistence type="inferred from homology"/>
<dbReference type="PANTHER" id="PTHR11265">
    <property type="entry name" value="S-ADENOSYL-METHYLTRANSFERASE MRAW"/>
    <property type="match status" value="1"/>
</dbReference>
<evidence type="ECO:0000313" key="7">
    <source>
        <dbReference type="EMBL" id="MDI9260023.1"/>
    </source>
</evidence>
<organism evidence="7 8">
    <name type="scientific">Alicyclobacillus sendaiensis PA2</name>
    <dbReference type="NCBI Taxonomy" id="3029425"/>
    <lineage>
        <taxon>Bacteria</taxon>
        <taxon>Bacillati</taxon>
        <taxon>Bacillota</taxon>
        <taxon>Bacilli</taxon>
        <taxon>Bacillales</taxon>
        <taxon>Alicyclobacillaceae</taxon>
        <taxon>Alicyclobacillus</taxon>
    </lineage>
</organism>
<keyword evidence="6" id="KW-0963">Cytoplasm</keyword>